<evidence type="ECO:0000313" key="1">
    <source>
        <dbReference type="EMBL" id="PIA13670.1"/>
    </source>
</evidence>
<dbReference type="EMBL" id="KZ303529">
    <property type="protein sequence ID" value="PIA13670.1"/>
    <property type="molecule type" value="Genomic_DNA"/>
</dbReference>
<proteinExistence type="predicted"/>
<sequence>MSEKNQVVGAEGSLDVESADGRIVVMVILDGGIGRTTSEIKVKKTATRKDIFAALRLQKDNSSYTMQWFDSEKNKFVELAENVPISTPYEARDKRFMLRLEVLEKI</sequence>
<accession>A0A2G5B3T1</accession>
<keyword evidence="2" id="KW-1185">Reference proteome</keyword>
<reference evidence="1 2" key="1">
    <citation type="journal article" date="2015" name="Genome Biol. Evol.">
        <title>Phylogenomic analyses indicate that early fungi evolved digesting cell walls of algal ancestors of land plants.</title>
        <authorList>
            <person name="Chang Y."/>
            <person name="Wang S."/>
            <person name="Sekimoto S."/>
            <person name="Aerts A.L."/>
            <person name="Choi C."/>
            <person name="Clum A."/>
            <person name="LaButti K.M."/>
            <person name="Lindquist E.A."/>
            <person name="Yee Ngan C."/>
            <person name="Ohm R.A."/>
            <person name="Salamov A.A."/>
            <person name="Grigoriev I.V."/>
            <person name="Spatafora J.W."/>
            <person name="Berbee M.L."/>
        </authorList>
    </citation>
    <scope>NUCLEOTIDE SEQUENCE [LARGE SCALE GENOMIC DNA]</scope>
    <source>
        <strain evidence="1 2">NRRL 1564</strain>
    </source>
</reference>
<evidence type="ECO:0000313" key="2">
    <source>
        <dbReference type="Proteomes" id="UP000242474"/>
    </source>
</evidence>
<name>A0A2G5B3T1_COERN</name>
<protein>
    <submittedName>
        <fullName evidence="1">Uncharacterized protein</fullName>
    </submittedName>
</protein>
<dbReference type="Proteomes" id="UP000242474">
    <property type="component" value="Unassembled WGS sequence"/>
</dbReference>
<organism evidence="1 2">
    <name type="scientific">Coemansia reversa (strain ATCC 12441 / NRRL 1564)</name>
    <dbReference type="NCBI Taxonomy" id="763665"/>
    <lineage>
        <taxon>Eukaryota</taxon>
        <taxon>Fungi</taxon>
        <taxon>Fungi incertae sedis</taxon>
        <taxon>Zoopagomycota</taxon>
        <taxon>Kickxellomycotina</taxon>
        <taxon>Kickxellomycetes</taxon>
        <taxon>Kickxellales</taxon>
        <taxon>Kickxellaceae</taxon>
        <taxon>Coemansia</taxon>
    </lineage>
</organism>
<dbReference type="AlphaFoldDB" id="A0A2G5B3T1"/>
<gene>
    <name evidence="1" type="ORF">COEREDRAFT_89422</name>
</gene>